<dbReference type="Gene3D" id="3.30.700.10">
    <property type="entry name" value="Glycoprotein, Type 4 Pilin"/>
    <property type="match status" value="1"/>
</dbReference>
<dbReference type="NCBIfam" id="TIGR04294">
    <property type="entry name" value="pre_pil_HX9DG"/>
    <property type="match status" value="1"/>
</dbReference>
<feature type="transmembrane region" description="Helical" evidence="1">
    <location>
        <begin position="57"/>
        <end position="77"/>
    </location>
</feature>
<keyword evidence="1" id="KW-0472">Membrane</keyword>
<proteinExistence type="predicted"/>
<feature type="domain" description="DUF1559" evidence="2">
    <location>
        <begin position="78"/>
        <end position="355"/>
    </location>
</feature>
<gene>
    <name evidence="3" type="ORF">Q31b_58840</name>
</gene>
<keyword evidence="4" id="KW-1185">Reference proteome</keyword>
<sequence>MVSVNLAEAVIATVRRQKIYSVEQILAHCASIPWQRSLRKFPIEFVMRKRVSGFTKIELIAVVSILGILIAMTMPALQRVRESMRRTTCTNNLRQVGLAIQSYESSMRQLPSLYNGSFRANPPTVEEEFHCYSWRVSILPQLEQSAMFAKIDPSLPATEVSNESWINSELAVFQCPSTSTPNRYVPDIQSFNKVVPANFVIVGTAARSDYEIIGGAGINDSVGERPPYLSHIEFGAWGEPTYKIEANKLIPVSYRTAKFRDISDGLSNTMLVAERSARPDWYKDGRLYESWPYSGNRAFDNHQAAWAISTHFAWLAPHNGRVNHDNMSGIYSFHDSGANCLFADGSVQFVGESADSVILNAWSTRSNGESVQHD</sequence>
<name>A0A5C6D3N6_9BACT</name>
<dbReference type="Proteomes" id="UP000315471">
    <property type="component" value="Unassembled WGS sequence"/>
</dbReference>
<keyword evidence="1" id="KW-0812">Transmembrane</keyword>
<dbReference type="Pfam" id="PF07596">
    <property type="entry name" value="SBP_bac_10"/>
    <property type="match status" value="1"/>
</dbReference>
<protein>
    <recommendedName>
        <fullName evidence="2">DUF1559 domain-containing protein</fullName>
    </recommendedName>
</protein>
<dbReference type="AlphaFoldDB" id="A0A5C6D3N6"/>
<keyword evidence="1" id="KW-1133">Transmembrane helix</keyword>
<evidence type="ECO:0000313" key="4">
    <source>
        <dbReference type="Proteomes" id="UP000315471"/>
    </source>
</evidence>
<reference evidence="3 4" key="1">
    <citation type="submission" date="2019-02" db="EMBL/GenBank/DDBJ databases">
        <title>Deep-cultivation of Planctomycetes and their phenomic and genomic characterization uncovers novel biology.</title>
        <authorList>
            <person name="Wiegand S."/>
            <person name="Jogler M."/>
            <person name="Boedeker C."/>
            <person name="Pinto D."/>
            <person name="Vollmers J."/>
            <person name="Rivas-Marin E."/>
            <person name="Kohn T."/>
            <person name="Peeters S.H."/>
            <person name="Heuer A."/>
            <person name="Rast P."/>
            <person name="Oberbeckmann S."/>
            <person name="Bunk B."/>
            <person name="Jeske O."/>
            <person name="Meyerdierks A."/>
            <person name="Storesund J.E."/>
            <person name="Kallscheuer N."/>
            <person name="Luecker S."/>
            <person name="Lage O.M."/>
            <person name="Pohl T."/>
            <person name="Merkel B.J."/>
            <person name="Hornburger P."/>
            <person name="Mueller R.-W."/>
            <person name="Bruemmer F."/>
            <person name="Labrenz M."/>
            <person name="Spormann A.M."/>
            <person name="Op Den Camp H."/>
            <person name="Overmann J."/>
            <person name="Amann R."/>
            <person name="Jetten M.S.M."/>
            <person name="Mascher T."/>
            <person name="Medema M.H."/>
            <person name="Devos D.P."/>
            <person name="Kaster A.-K."/>
            <person name="Ovreas L."/>
            <person name="Rohde M."/>
            <person name="Galperin M.Y."/>
            <person name="Jogler C."/>
        </authorList>
    </citation>
    <scope>NUCLEOTIDE SEQUENCE [LARGE SCALE GENOMIC DNA]</scope>
    <source>
        <strain evidence="3 4">Q31b</strain>
    </source>
</reference>
<dbReference type="InterPro" id="IPR045584">
    <property type="entry name" value="Pilin-like"/>
</dbReference>
<organism evidence="3 4">
    <name type="scientific">Novipirellula aureliae</name>
    <dbReference type="NCBI Taxonomy" id="2527966"/>
    <lineage>
        <taxon>Bacteria</taxon>
        <taxon>Pseudomonadati</taxon>
        <taxon>Planctomycetota</taxon>
        <taxon>Planctomycetia</taxon>
        <taxon>Pirellulales</taxon>
        <taxon>Pirellulaceae</taxon>
        <taxon>Novipirellula</taxon>
    </lineage>
</organism>
<evidence type="ECO:0000259" key="2">
    <source>
        <dbReference type="Pfam" id="PF07596"/>
    </source>
</evidence>
<dbReference type="InterPro" id="IPR027558">
    <property type="entry name" value="Pre_pil_HX9DG_C"/>
</dbReference>
<dbReference type="PANTHER" id="PTHR30093:SF2">
    <property type="entry name" value="TYPE II SECRETION SYSTEM PROTEIN H"/>
    <property type="match status" value="1"/>
</dbReference>
<evidence type="ECO:0000256" key="1">
    <source>
        <dbReference type="SAM" id="Phobius"/>
    </source>
</evidence>
<comment type="caution">
    <text evidence="3">The sequence shown here is derived from an EMBL/GenBank/DDBJ whole genome shotgun (WGS) entry which is preliminary data.</text>
</comment>
<accession>A0A5C6D3N6</accession>
<evidence type="ECO:0000313" key="3">
    <source>
        <dbReference type="EMBL" id="TWU31420.1"/>
    </source>
</evidence>
<dbReference type="PANTHER" id="PTHR30093">
    <property type="entry name" value="GENERAL SECRETION PATHWAY PROTEIN G"/>
    <property type="match status" value="1"/>
</dbReference>
<dbReference type="InterPro" id="IPR011453">
    <property type="entry name" value="DUF1559"/>
</dbReference>
<dbReference type="SUPFAM" id="SSF54523">
    <property type="entry name" value="Pili subunits"/>
    <property type="match status" value="1"/>
</dbReference>
<dbReference type="EMBL" id="SJPY01000034">
    <property type="protein sequence ID" value="TWU31420.1"/>
    <property type="molecule type" value="Genomic_DNA"/>
</dbReference>